<dbReference type="PROSITE" id="PS51257">
    <property type="entry name" value="PROKAR_LIPOPROTEIN"/>
    <property type="match status" value="1"/>
</dbReference>
<dbReference type="Gene3D" id="1.10.1130.10">
    <property type="entry name" value="Flavocytochrome C3, Chain A"/>
    <property type="match status" value="1"/>
</dbReference>
<dbReference type="RefSeq" id="WP_012646947.1">
    <property type="nucleotide sequence ID" value="NC_011979.1"/>
</dbReference>
<evidence type="ECO:0000313" key="2">
    <source>
        <dbReference type="EMBL" id="ACM20218.1"/>
    </source>
</evidence>
<dbReference type="OrthoDB" id="9777268at2"/>
<dbReference type="HOGENOM" id="CLU_446728_0_0_7"/>
<dbReference type="SUPFAM" id="SSF48695">
    <property type="entry name" value="Multiheme cytochromes"/>
    <property type="match status" value="2"/>
</dbReference>
<feature type="chain" id="PRO_5002889063" evidence="1">
    <location>
        <begin position="20"/>
        <end position="688"/>
    </location>
</feature>
<evidence type="ECO:0000313" key="3">
    <source>
        <dbReference type="Proteomes" id="UP000007721"/>
    </source>
</evidence>
<dbReference type="KEGG" id="geo:Geob_1861"/>
<dbReference type="AlphaFoldDB" id="B9M7D0"/>
<proteinExistence type="predicted"/>
<organism evidence="2 3">
    <name type="scientific">Geotalea daltonii (strain DSM 22248 / JCM 15807 / FRC-32)</name>
    <name type="common">Geobacter daltonii</name>
    <dbReference type="NCBI Taxonomy" id="316067"/>
    <lineage>
        <taxon>Bacteria</taxon>
        <taxon>Pseudomonadati</taxon>
        <taxon>Thermodesulfobacteriota</taxon>
        <taxon>Desulfuromonadia</taxon>
        <taxon>Geobacterales</taxon>
        <taxon>Geobacteraceae</taxon>
        <taxon>Geotalea</taxon>
    </lineage>
</organism>
<dbReference type="EMBL" id="CP001390">
    <property type="protein sequence ID" value="ACM20218.1"/>
    <property type="molecule type" value="Genomic_DNA"/>
</dbReference>
<name>B9M7D0_GEODF</name>
<dbReference type="CDD" id="cd08168">
    <property type="entry name" value="Cytochrom_C3"/>
    <property type="match status" value="1"/>
</dbReference>
<dbReference type="InterPro" id="IPR036280">
    <property type="entry name" value="Multihaem_cyt_sf"/>
</dbReference>
<evidence type="ECO:0000256" key="1">
    <source>
        <dbReference type="SAM" id="SignalP"/>
    </source>
</evidence>
<keyword evidence="2" id="KW-0449">Lipoprotein</keyword>
<sequence length="688" mass="74730">MKYCRLMFLLFTLLLGGCGSDKTSQNGSTFAASEKCIDCHNTSQAISSVTGAKINDEWARSAHGTLHGASCIDCHGSGNGHPNTCGSCHGGSTTAGLEFYNPEKAGMCGKCHNATTGYDARKSYAGLPLNTQSAHFNNMTGYEYPASFVSYNYVNNCRKCHNPHDTSTLITYNKDWSRSGHGTTLGLENPNETSAPIQYDFRNISREEVDFKTAGSFGPASQQWSDNSTGTASATYNSGCLRCHTSTGFINYVKSGFTNLSPFGPADPKTGKPYRLDDYMNLPSATFSALRSRLSSDKTRELTNCDVCHDDGKGNTYNFKLRKVPQTLIYANYSGRPASKITRAVRSVVTFDDAGDSNLCVACHSGRLVGNTIKMADLRGIDWASTGRIVNHFRGAAQMLYQKGGFEFYTSAAMYSSDKFSHRYIGMNQTAPNGKGPFAGDSRGHGPCIGCHLNSNGSDGATSHTFLPVNREASNTYLHDVRNPALPITAITSRACATCHTGSNAWTPAKLQAEKDDFRAAVEAFRQVLAFALDVRLTRVDFDTQGRVPTSSNWYGTNTTGQIIQPWLRSASTNETVPGSGFIDPVDGGSPKLIRKAAYNMGATYNWFMFYYDPGAFAHNPAYAKRLMYDSIDWLDDGLLNSSVSTTFNGTLHGLNDDLTLSTKLGATTWQRAYNYLLAESGGGRPVP</sequence>
<reference evidence="2 3" key="1">
    <citation type="submission" date="2009-01" db="EMBL/GenBank/DDBJ databases">
        <title>Complete sequence of Geobacter sp. FRC-32.</title>
        <authorList>
            <consortium name="US DOE Joint Genome Institute"/>
            <person name="Lucas S."/>
            <person name="Copeland A."/>
            <person name="Lapidus A."/>
            <person name="Glavina del Rio T."/>
            <person name="Dalin E."/>
            <person name="Tice H."/>
            <person name="Bruce D."/>
            <person name="Goodwin L."/>
            <person name="Pitluck S."/>
            <person name="Saunders E."/>
            <person name="Brettin T."/>
            <person name="Detter J.C."/>
            <person name="Han C."/>
            <person name="Larimer F."/>
            <person name="Land M."/>
            <person name="Hauser L."/>
            <person name="Kyrpides N."/>
            <person name="Ovchinnikova G."/>
            <person name="Kostka J."/>
            <person name="Richardson P."/>
        </authorList>
    </citation>
    <scope>NUCLEOTIDE SEQUENCE [LARGE SCALE GENOMIC DNA]</scope>
    <source>
        <strain evidence="3">DSM 22248 / JCM 15807 / FRC-32</strain>
    </source>
</reference>
<keyword evidence="3" id="KW-1185">Reference proteome</keyword>
<dbReference type="Proteomes" id="UP000007721">
    <property type="component" value="Chromosome"/>
</dbReference>
<protein>
    <submittedName>
        <fullName evidence="2">Lipoprotein cytochrome c, 10 heme-binding sites</fullName>
    </submittedName>
</protein>
<dbReference type="Gene3D" id="3.90.10.10">
    <property type="entry name" value="Cytochrome C3"/>
    <property type="match status" value="1"/>
</dbReference>
<accession>B9M7D0</accession>
<feature type="signal peptide" evidence="1">
    <location>
        <begin position="1"/>
        <end position="19"/>
    </location>
</feature>
<keyword evidence="1" id="KW-0732">Signal</keyword>
<gene>
    <name evidence="2" type="ordered locus">Geob_1861</name>
</gene>
<dbReference type="eggNOG" id="COG3005">
    <property type="taxonomic scope" value="Bacteria"/>
</dbReference>